<keyword evidence="4 6" id="KW-0347">Helicase</keyword>
<evidence type="ECO:0000313" key="10">
    <source>
        <dbReference type="EMBL" id="SCW04043.1"/>
    </source>
</evidence>
<gene>
    <name evidence="10" type="ORF">LAFE_0H04654G</name>
</gene>
<dbReference type="SMART" id="SM00487">
    <property type="entry name" value="DEXDc"/>
    <property type="match status" value="1"/>
</dbReference>
<evidence type="ECO:0000259" key="8">
    <source>
        <dbReference type="PROSITE" id="PS51192"/>
    </source>
</evidence>
<dbReference type="AlphaFoldDB" id="A0A1G4MJH9"/>
<dbReference type="SUPFAM" id="SSF52540">
    <property type="entry name" value="P-loop containing nucleoside triphosphate hydrolases"/>
    <property type="match status" value="1"/>
</dbReference>
<evidence type="ECO:0000256" key="1">
    <source>
        <dbReference type="ARBA" id="ARBA00012552"/>
    </source>
</evidence>
<feature type="compositionally biased region" description="Basic and acidic residues" evidence="7">
    <location>
        <begin position="30"/>
        <end position="52"/>
    </location>
</feature>
<evidence type="ECO:0000313" key="11">
    <source>
        <dbReference type="Proteomes" id="UP000190831"/>
    </source>
</evidence>
<dbReference type="InterPro" id="IPR000629">
    <property type="entry name" value="RNA-helicase_DEAD-box_CS"/>
</dbReference>
<dbReference type="OrthoDB" id="196131at2759"/>
<dbReference type="PANTHER" id="PTHR47958">
    <property type="entry name" value="ATP-DEPENDENT RNA HELICASE DBP3"/>
    <property type="match status" value="1"/>
</dbReference>
<protein>
    <recommendedName>
        <fullName evidence="1">RNA helicase</fullName>
        <ecNumber evidence="1">3.6.4.13</ecNumber>
    </recommendedName>
</protein>
<organism evidence="10 11">
    <name type="scientific">Lachancea fermentati</name>
    <name type="common">Zygosaccharomyces fermentati</name>
    <dbReference type="NCBI Taxonomy" id="4955"/>
    <lineage>
        <taxon>Eukaryota</taxon>
        <taxon>Fungi</taxon>
        <taxon>Dikarya</taxon>
        <taxon>Ascomycota</taxon>
        <taxon>Saccharomycotina</taxon>
        <taxon>Saccharomycetes</taxon>
        <taxon>Saccharomycetales</taxon>
        <taxon>Saccharomycetaceae</taxon>
        <taxon>Lachancea</taxon>
    </lineage>
</organism>
<dbReference type="OMA" id="IFINYKR"/>
<dbReference type="InterPro" id="IPR001650">
    <property type="entry name" value="Helicase_C-like"/>
</dbReference>
<sequence>MRRPLDINKLLSSRNNDLHQSKITKPSFLSKKERQKLALQKAMKEKVLKPEPKNVQAKNTDEIRLGAEHDDISNDEDHKSLQQKKSKFRFDWNQEDDTLAGYDPIVKSKVPIRWNSDYDNRDNSYMGKHWTEKSFEEMTERDWRILREDFHIVTKGGSIQQPLRNWSELGLISAELLEILTSKLKYYDPTPIQRVTIPNVCTGRDFLGVAATGSGKTLAFLIPILTQLQSIPSLNSITKLDGPFALIMAPTRELAQQIESEANKLIENWSRPTSVVSIVGGHSMEEISYKLSLGCDILVATPGRLIDCLDNRLLVLKQVKLLVLDEADRMIDFGFEEQLTSILAKTESIDKRQTMMFTATMSSTIEKVASGYLKKPAYVSIGGENTKARIKQVVEYIPSEEQRFIKLSREILPRFEPPIIIFINYKKTADWLASKFFSDTEYKVTTLHGSKSQEQREQSLNLLRTGKADIMIATNVAGRGIDVPNVSLVVNFQMSSDMDNYIHRIGRTGRAGRNGCAITFLGDGDDNKLVEDLYNYVKDNDEDSLNSVSSVVKQKFNVGKNHLQSIIT</sequence>
<dbReference type="Pfam" id="PF00270">
    <property type="entry name" value="DEAD"/>
    <property type="match status" value="1"/>
</dbReference>
<dbReference type="Gene3D" id="3.40.50.300">
    <property type="entry name" value="P-loop containing nucleotide triphosphate hydrolases"/>
    <property type="match status" value="2"/>
</dbReference>
<dbReference type="EC" id="3.6.4.13" evidence="1"/>
<evidence type="ECO:0000256" key="4">
    <source>
        <dbReference type="ARBA" id="ARBA00022806"/>
    </source>
</evidence>
<accession>A0A1G4MJH9</accession>
<dbReference type="EMBL" id="LT598491">
    <property type="protein sequence ID" value="SCW04043.1"/>
    <property type="molecule type" value="Genomic_DNA"/>
</dbReference>
<feature type="domain" description="Helicase C-terminal" evidence="9">
    <location>
        <begin position="389"/>
        <end position="559"/>
    </location>
</feature>
<keyword evidence="11" id="KW-1185">Reference proteome</keyword>
<dbReference type="PROSITE" id="PS51192">
    <property type="entry name" value="HELICASE_ATP_BIND_1"/>
    <property type="match status" value="1"/>
</dbReference>
<comment type="similarity">
    <text evidence="6">Belongs to the DEAD box helicase family.</text>
</comment>
<dbReference type="PROSITE" id="PS00039">
    <property type="entry name" value="DEAD_ATP_HELICASE"/>
    <property type="match status" value="1"/>
</dbReference>
<feature type="region of interest" description="Disordered" evidence="7">
    <location>
        <begin position="11"/>
        <end position="59"/>
    </location>
</feature>
<evidence type="ECO:0000256" key="6">
    <source>
        <dbReference type="RuleBase" id="RU000492"/>
    </source>
</evidence>
<dbReference type="Proteomes" id="UP000190831">
    <property type="component" value="Chromosome H"/>
</dbReference>
<dbReference type="GO" id="GO:0003724">
    <property type="term" value="F:RNA helicase activity"/>
    <property type="evidence" value="ECO:0007669"/>
    <property type="project" value="UniProtKB-EC"/>
</dbReference>
<keyword evidence="5 6" id="KW-0067">ATP-binding</keyword>
<feature type="domain" description="Helicase ATP-binding" evidence="8">
    <location>
        <begin position="197"/>
        <end position="379"/>
    </location>
</feature>
<dbReference type="GO" id="GO:0016787">
    <property type="term" value="F:hydrolase activity"/>
    <property type="evidence" value="ECO:0007669"/>
    <property type="project" value="UniProtKB-KW"/>
</dbReference>
<dbReference type="InterPro" id="IPR027417">
    <property type="entry name" value="P-loop_NTPase"/>
</dbReference>
<evidence type="ECO:0000256" key="2">
    <source>
        <dbReference type="ARBA" id="ARBA00022741"/>
    </source>
</evidence>
<keyword evidence="3 6" id="KW-0378">Hydrolase</keyword>
<proteinExistence type="inferred from homology"/>
<evidence type="ECO:0000256" key="3">
    <source>
        <dbReference type="ARBA" id="ARBA00022801"/>
    </source>
</evidence>
<reference evidence="10 11" key="1">
    <citation type="submission" date="2016-03" db="EMBL/GenBank/DDBJ databases">
        <authorList>
            <person name="Devillers H."/>
        </authorList>
    </citation>
    <scope>NUCLEOTIDE SEQUENCE [LARGE SCALE GENOMIC DNA]</scope>
    <source>
        <strain evidence="10">CBS 6772</strain>
    </source>
</reference>
<keyword evidence="2 6" id="KW-0547">Nucleotide-binding</keyword>
<dbReference type="Pfam" id="PF00271">
    <property type="entry name" value="Helicase_C"/>
    <property type="match status" value="1"/>
</dbReference>
<dbReference type="GO" id="GO:0005524">
    <property type="term" value="F:ATP binding"/>
    <property type="evidence" value="ECO:0007669"/>
    <property type="project" value="UniProtKB-KW"/>
</dbReference>
<dbReference type="STRING" id="4955.A0A1G4MJH9"/>
<name>A0A1G4MJH9_LACFM</name>
<dbReference type="CDD" id="cd18787">
    <property type="entry name" value="SF2_C_DEAD"/>
    <property type="match status" value="1"/>
</dbReference>
<dbReference type="GO" id="GO:0003676">
    <property type="term" value="F:nucleic acid binding"/>
    <property type="evidence" value="ECO:0007669"/>
    <property type="project" value="InterPro"/>
</dbReference>
<evidence type="ECO:0000256" key="7">
    <source>
        <dbReference type="SAM" id="MobiDB-lite"/>
    </source>
</evidence>
<evidence type="ECO:0000256" key="5">
    <source>
        <dbReference type="ARBA" id="ARBA00022840"/>
    </source>
</evidence>
<evidence type="ECO:0000259" key="9">
    <source>
        <dbReference type="PROSITE" id="PS51194"/>
    </source>
</evidence>
<dbReference type="InterPro" id="IPR014001">
    <property type="entry name" value="Helicase_ATP-bd"/>
</dbReference>
<dbReference type="SMART" id="SM00490">
    <property type="entry name" value="HELICc"/>
    <property type="match status" value="1"/>
</dbReference>
<dbReference type="InterPro" id="IPR011545">
    <property type="entry name" value="DEAD/DEAH_box_helicase_dom"/>
</dbReference>
<dbReference type="PROSITE" id="PS51194">
    <property type="entry name" value="HELICASE_CTER"/>
    <property type="match status" value="1"/>
</dbReference>